<dbReference type="OrthoDB" id="9761808at2"/>
<accession>A0A090AKZ1</accession>
<dbReference type="GO" id="GO:0006487">
    <property type="term" value="P:protein N-linked glycosylation"/>
    <property type="evidence" value="ECO:0007669"/>
    <property type="project" value="TreeGrafter"/>
</dbReference>
<keyword evidence="6 10" id="KW-0032">Aminotransferase</keyword>
<feature type="initiator methionine" description="Removed" evidence="10">
    <location>
        <position position="1"/>
    </location>
</feature>
<comment type="function">
    <text evidence="10">Catalyzes the first step in hexosamine metabolism, converting fructose-6P into glucosamine-6P using glutamine as a nitrogen source.</text>
</comment>
<dbReference type="GO" id="GO:0006047">
    <property type="term" value="P:UDP-N-acetylglucosamine metabolic process"/>
    <property type="evidence" value="ECO:0007669"/>
    <property type="project" value="TreeGrafter"/>
</dbReference>
<dbReference type="FunFam" id="3.60.20.10:FF:000006">
    <property type="entry name" value="Glutamine--fructose-6-phosphate aminotransferase [isomerizing]"/>
    <property type="match status" value="1"/>
</dbReference>
<reference evidence="13 14" key="2">
    <citation type="journal article" date="2014" name="Curr. Biol.">
        <title>Symbiont-Supplemented Maternal Investment Underpinning Host's Ecological Adaptation.</title>
        <authorList>
            <person name="Kaiwa N."/>
            <person name="Hosokawa T."/>
            <person name="Nikoh N."/>
            <person name="Tanahashi M."/>
            <person name="Moriyama M."/>
            <person name="Meng X.Y."/>
            <person name="Maeda T."/>
            <person name="Yamaguchi K."/>
            <person name="Shigenobu S."/>
            <person name="Ito M."/>
            <person name="Fukatsu T."/>
        </authorList>
    </citation>
    <scope>NUCLEOTIDE SEQUENCE [LARGE SCALE GENOMIC DNA]</scope>
    <source>
        <strain evidence="13 14">UwTKB</strain>
    </source>
</reference>
<keyword evidence="8" id="KW-0677">Repeat</keyword>
<dbReference type="HOGENOM" id="CLU_012520_5_2_6"/>
<evidence type="ECO:0000259" key="12">
    <source>
        <dbReference type="PROSITE" id="PS51464"/>
    </source>
</evidence>
<proteinExistence type="inferred from homology"/>
<dbReference type="EMBL" id="AP014521">
    <property type="protein sequence ID" value="BAP58274.1"/>
    <property type="molecule type" value="Genomic_DNA"/>
</dbReference>
<dbReference type="PROSITE" id="PS51464">
    <property type="entry name" value="SIS"/>
    <property type="match status" value="2"/>
</dbReference>
<dbReference type="FunFam" id="3.40.50.10490:FF:000002">
    <property type="entry name" value="Glutamine--fructose-6-phosphate aminotransferase [isomerizing]"/>
    <property type="match status" value="1"/>
</dbReference>
<dbReference type="GO" id="GO:0005975">
    <property type="term" value="P:carbohydrate metabolic process"/>
    <property type="evidence" value="ECO:0007669"/>
    <property type="project" value="UniProtKB-UniRule"/>
</dbReference>
<dbReference type="NCBIfam" id="TIGR01135">
    <property type="entry name" value="glmS"/>
    <property type="match status" value="1"/>
</dbReference>
<comment type="subcellular location">
    <subcellularLocation>
        <location evidence="2 10">Cytoplasm</location>
    </subcellularLocation>
</comment>
<dbReference type="Pfam" id="PF01380">
    <property type="entry name" value="SIS"/>
    <property type="match status" value="2"/>
</dbReference>
<dbReference type="SUPFAM" id="SSF56235">
    <property type="entry name" value="N-terminal nucleophile aminohydrolases (Ntn hydrolases)"/>
    <property type="match status" value="1"/>
</dbReference>
<comment type="catalytic activity">
    <reaction evidence="1 10">
        <text>D-fructose 6-phosphate + L-glutamine = D-glucosamine 6-phosphate + L-glutamate</text>
        <dbReference type="Rhea" id="RHEA:13237"/>
        <dbReference type="ChEBI" id="CHEBI:29985"/>
        <dbReference type="ChEBI" id="CHEBI:58359"/>
        <dbReference type="ChEBI" id="CHEBI:58725"/>
        <dbReference type="ChEBI" id="CHEBI:61527"/>
        <dbReference type="EC" id="2.6.1.16"/>
    </reaction>
</comment>
<feature type="active site" description="For Fru-6P isomerization activity" evidence="10">
    <location>
        <position position="607"/>
    </location>
</feature>
<dbReference type="GO" id="GO:0006002">
    <property type="term" value="P:fructose 6-phosphate metabolic process"/>
    <property type="evidence" value="ECO:0007669"/>
    <property type="project" value="TreeGrafter"/>
</dbReference>
<dbReference type="InterPro" id="IPR017932">
    <property type="entry name" value="GATase_2_dom"/>
</dbReference>
<dbReference type="NCBIfam" id="NF001484">
    <property type="entry name" value="PRK00331.1"/>
    <property type="match status" value="1"/>
</dbReference>
<dbReference type="GO" id="GO:0046349">
    <property type="term" value="P:amino sugar biosynthetic process"/>
    <property type="evidence" value="ECO:0007669"/>
    <property type="project" value="UniProtKB-ARBA"/>
</dbReference>
<evidence type="ECO:0000313" key="14">
    <source>
        <dbReference type="Proteomes" id="UP000031627"/>
    </source>
</evidence>
<dbReference type="Gene3D" id="3.60.20.10">
    <property type="entry name" value="Glutamine Phosphoribosylpyrophosphate, subunit 1, domain 1"/>
    <property type="match status" value="1"/>
</dbReference>
<keyword evidence="7 10" id="KW-0808">Transferase</keyword>
<keyword evidence="14" id="KW-1185">Reference proteome</keyword>
<dbReference type="PANTHER" id="PTHR10937">
    <property type="entry name" value="GLUCOSAMINE--FRUCTOSE-6-PHOSPHATE AMINOTRANSFERASE, ISOMERIZING"/>
    <property type="match status" value="1"/>
</dbReference>
<name>A0A090AKZ1_9ENTR</name>
<reference evidence="14" key="1">
    <citation type="submission" date="2013-11" db="EMBL/GenBank/DDBJ databases">
        <title>Symbiont-containing voluminous jelly as an extraordinary maternal gift for overwintering insect nymphs.</title>
        <authorList>
            <person name="Kaiwa N."/>
            <person name="Hosokawa T."/>
            <person name="Nikoh N."/>
            <person name="Meng X.Y."/>
            <person name="Tanahashi M."/>
            <person name="Moriyama M."/>
            <person name="Maeda T."/>
            <person name="Yamaguchi K."/>
            <person name="Shigenobu S."/>
            <person name="Ito M."/>
            <person name="Fukatsu T."/>
        </authorList>
    </citation>
    <scope>NUCLEOTIDE SEQUENCE [LARGE SCALE GENOMIC DNA]</scope>
    <source>
        <strain evidence="14">UwTKB</strain>
    </source>
</reference>
<dbReference type="HAMAP" id="MF_00164">
    <property type="entry name" value="GlmS"/>
    <property type="match status" value="1"/>
</dbReference>
<dbReference type="InterPro" id="IPR005855">
    <property type="entry name" value="GFAT"/>
</dbReference>
<protein>
    <recommendedName>
        <fullName evidence="4 10">Glutamine--fructose-6-phosphate aminotransferase [isomerizing]</fullName>
        <ecNumber evidence="3 10">2.6.1.16</ecNumber>
    </recommendedName>
    <alternativeName>
        <fullName evidence="10">D-fructose-6-phosphate amidotransferase</fullName>
    </alternativeName>
    <alternativeName>
        <fullName evidence="10">GFAT</fullName>
    </alternativeName>
    <alternativeName>
        <fullName evidence="10">Glucosamine-6-phosphate synthase</fullName>
    </alternativeName>
    <alternativeName>
        <fullName evidence="10">Hexosephosphate aminotransferase</fullName>
    </alternativeName>
    <alternativeName>
        <fullName evidence="10">L-glutamine--D-fructose-6-phosphate amidotransferase</fullName>
    </alternativeName>
</protein>
<feature type="domain" description="SIS" evidence="12">
    <location>
        <begin position="284"/>
        <end position="427"/>
    </location>
</feature>
<dbReference type="GO" id="GO:0097367">
    <property type="term" value="F:carbohydrate derivative binding"/>
    <property type="evidence" value="ECO:0007669"/>
    <property type="project" value="InterPro"/>
</dbReference>
<evidence type="ECO:0000256" key="7">
    <source>
        <dbReference type="ARBA" id="ARBA00022679"/>
    </source>
</evidence>
<keyword evidence="9" id="KW-0315">Glutamine amidotransferase</keyword>
<dbReference type="InterPro" id="IPR035466">
    <property type="entry name" value="GlmS/AgaS_SIS"/>
</dbReference>
<dbReference type="SUPFAM" id="SSF53697">
    <property type="entry name" value="SIS domain"/>
    <property type="match status" value="1"/>
</dbReference>
<dbReference type="CDD" id="cd05009">
    <property type="entry name" value="SIS_GlmS_GlmD_2"/>
    <property type="match status" value="1"/>
</dbReference>
<evidence type="ECO:0000256" key="3">
    <source>
        <dbReference type="ARBA" id="ARBA00012916"/>
    </source>
</evidence>
<dbReference type="EC" id="2.6.1.16" evidence="3 10"/>
<evidence type="ECO:0000256" key="2">
    <source>
        <dbReference type="ARBA" id="ARBA00004496"/>
    </source>
</evidence>
<evidence type="ECO:0000259" key="11">
    <source>
        <dbReference type="PROSITE" id="PS51278"/>
    </source>
</evidence>
<dbReference type="CDD" id="cd05008">
    <property type="entry name" value="SIS_GlmS_GlmD_1"/>
    <property type="match status" value="1"/>
</dbReference>
<evidence type="ECO:0000256" key="10">
    <source>
        <dbReference type="HAMAP-Rule" id="MF_00164"/>
    </source>
</evidence>
<gene>
    <name evidence="10 13" type="primary">glmS</name>
    <name evidence="13" type="ORF">TGUWTKB_0110</name>
</gene>
<dbReference type="STRING" id="1410383.TGUWTKB_0110"/>
<feature type="domain" description="Glutamine amidotransferase type-2" evidence="11">
    <location>
        <begin position="2"/>
        <end position="219"/>
    </location>
</feature>
<evidence type="ECO:0000256" key="9">
    <source>
        <dbReference type="ARBA" id="ARBA00022962"/>
    </source>
</evidence>
<dbReference type="InterPro" id="IPR035490">
    <property type="entry name" value="GlmS/FrlB_SIS"/>
</dbReference>
<dbReference type="KEGG" id="sbw:TGUWTKB_0110"/>
<feature type="domain" description="SIS" evidence="12">
    <location>
        <begin position="460"/>
        <end position="602"/>
    </location>
</feature>
<dbReference type="InterPro" id="IPR029055">
    <property type="entry name" value="Ntn_hydrolases_N"/>
</dbReference>
<dbReference type="InterPro" id="IPR047084">
    <property type="entry name" value="GFAT_N"/>
</dbReference>
<evidence type="ECO:0000256" key="1">
    <source>
        <dbReference type="ARBA" id="ARBA00001031"/>
    </source>
</evidence>
<organism evidence="13 14">
    <name type="scientific">Candidatus Tachikawaea gelatinosa</name>
    <dbReference type="NCBI Taxonomy" id="1410383"/>
    <lineage>
        <taxon>Bacteria</taxon>
        <taxon>Pseudomonadati</taxon>
        <taxon>Pseudomonadota</taxon>
        <taxon>Gammaproteobacteria</taxon>
        <taxon>Enterobacterales</taxon>
        <taxon>Enterobacteriaceae</taxon>
        <taxon>Candidatus Tachikawaea</taxon>
    </lineage>
</organism>
<dbReference type="Gene3D" id="3.40.50.10490">
    <property type="entry name" value="Glucose-6-phosphate isomerase like protein, domain 1"/>
    <property type="match status" value="2"/>
</dbReference>
<evidence type="ECO:0000256" key="4">
    <source>
        <dbReference type="ARBA" id="ARBA00016090"/>
    </source>
</evidence>
<dbReference type="CDD" id="cd00714">
    <property type="entry name" value="GFAT"/>
    <property type="match status" value="1"/>
</dbReference>
<dbReference type="InterPro" id="IPR046348">
    <property type="entry name" value="SIS_dom_sf"/>
</dbReference>
<dbReference type="InterPro" id="IPR001347">
    <property type="entry name" value="SIS_dom"/>
</dbReference>
<dbReference type="PANTHER" id="PTHR10937:SF0">
    <property type="entry name" value="GLUTAMINE--FRUCTOSE-6-PHOSPHATE TRANSAMINASE (ISOMERIZING)"/>
    <property type="match status" value="1"/>
</dbReference>
<keyword evidence="5 10" id="KW-0963">Cytoplasm</keyword>
<evidence type="ECO:0000313" key="13">
    <source>
        <dbReference type="EMBL" id="BAP58274.1"/>
    </source>
</evidence>
<evidence type="ECO:0000256" key="8">
    <source>
        <dbReference type="ARBA" id="ARBA00022737"/>
    </source>
</evidence>
<evidence type="ECO:0000256" key="6">
    <source>
        <dbReference type="ARBA" id="ARBA00022576"/>
    </source>
</evidence>
<dbReference type="GO" id="GO:0005829">
    <property type="term" value="C:cytosol"/>
    <property type="evidence" value="ECO:0007669"/>
    <property type="project" value="TreeGrafter"/>
</dbReference>
<dbReference type="RefSeq" id="WP_041062258.1">
    <property type="nucleotide sequence ID" value="NZ_AP014521.1"/>
</dbReference>
<comment type="subunit">
    <text evidence="10">Homodimer.</text>
</comment>
<dbReference type="GO" id="GO:0004360">
    <property type="term" value="F:glutamine-fructose-6-phosphate transaminase (isomerizing) activity"/>
    <property type="evidence" value="ECO:0007669"/>
    <property type="project" value="UniProtKB-UniRule"/>
</dbReference>
<dbReference type="FunFam" id="3.40.50.10490:FF:000001">
    <property type="entry name" value="Glutamine--fructose-6-phosphate aminotransferase [isomerizing]"/>
    <property type="match status" value="1"/>
</dbReference>
<evidence type="ECO:0000256" key="5">
    <source>
        <dbReference type="ARBA" id="ARBA00022490"/>
    </source>
</evidence>
<feature type="active site" description="Nucleophile; for GATase activity" evidence="10">
    <location>
        <position position="2"/>
    </location>
</feature>
<dbReference type="Proteomes" id="UP000031627">
    <property type="component" value="Chromosome"/>
</dbReference>
<sequence length="612" mass="69295">MCGIIGIFSKKDVVYKLLEGLKRLSYRGYDSAGLVVIKEKGIFTRLARAGKIENLINLVKNSNFPAGAIGIAHTRWATHGKPSEQNAHPHISQNIIVAHNGIVENYEVLKEKLIKNKYVFTSETDTEVITHLIHFEQKNGGNLKEIVLRVINQIVGTYSLTVMDLLNPTVLVGVCLGNPLVIGIGKEENFIASDQIALFPFTNKFIYLEYNDIVEITHSRITIFNENNEIVNRPEIVQKNQDVYQNKGKYRYYMKKEIHDQPYVITETINYYLKNKQVNMRNLENNNILNTVKKIQIIACGSSYNSGMIARHWCESLANIFCNVEYASEFRYKKNILIDKDSLFIFLSQSGETADTLQSLNLLKKKHKKIISLSICNVENSSLVRASDISLITKAGHEISVASTKAFTTQLIVLFLLIIRIGVLNGKISQQSEKQLIFELKNLPQNINKIFHQKDSIKFLANKLYKKKHILFIGRGNQYPIAIEGALKIKEITYIHAEGYAAGELKHGPLALIDPEIPVIALLSKNNQIEKLKSNIEEICARDGVIYIFADEEINFIKNNKNVHVISLPKTSEEIAPILYVIPLQLLSYYIALIKGNDIDQPRNLAKSVTVE</sequence>
<dbReference type="Pfam" id="PF13522">
    <property type="entry name" value="GATase_6"/>
    <property type="match status" value="1"/>
</dbReference>
<dbReference type="AlphaFoldDB" id="A0A090AKZ1"/>
<dbReference type="PROSITE" id="PS51278">
    <property type="entry name" value="GATASE_TYPE_2"/>
    <property type="match status" value="1"/>
</dbReference>